<organism evidence="1 2">
    <name type="scientific">Klebsiella michiganensis</name>
    <dbReference type="NCBI Taxonomy" id="1134687"/>
    <lineage>
        <taxon>Bacteria</taxon>
        <taxon>Pseudomonadati</taxon>
        <taxon>Pseudomonadota</taxon>
        <taxon>Gammaproteobacteria</taxon>
        <taxon>Enterobacterales</taxon>
        <taxon>Enterobacteriaceae</taxon>
        <taxon>Klebsiella/Raoultella group</taxon>
        <taxon>Klebsiella</taxon>
    </lineage>
</organism>
<evidence type="ECO:0008006" key="3">
    <source>
        <dbReference type="Google" id="ProtNLM"/>
    </source>
</evidence>
<sequence>MAMLSVVKKEDLQYMPELDRMIREPECRAMTTLSNSTRWRMEQEGKFPKRIKIGPSAVAYRLSEVQAWIKGNWNNINVGD</sequence>
<dbReference type="AlphaFoldDB" id="A0A7H5A554"/>
<dbReference type="RefSeq" id="WP_032743301.1">
    <property type="nucleotide sequence ID" value="NZ_CP151768.1"/>
</dbReference>
<dbReference type="Proteomes" id="UP000020202">
    <property type="component" value="Unassembled WGS sequence"/>
</dbReference>
<protein>
    <recommendedName>
        <fullName evidence="3">AlpA family phage regulatory protein</fullName>
    </recommendedName>
</protein>
<accession>A0A7H5A554</accession>
<dbReference type="EMBL" id="JCNZ01000015">
    <property type="protein sequence ID" value="EWF84144.1"/>
    <property type="molecule type" value="Genomic_DNA"/>
</dbReference>
<dbReference type="InterPro" id="IPR010260">
    <property type="entry name" value="AlpA"/>
</dbReference>
<gene>
    <name evidence="1" type="ORF">L373_04175</name>
</gene>
<evidence type="ECO:0000313" key="2">
    <source>
        <dbReference type="Proteomes" id="UP000020202"/>
    </source>
</evidence>
<evidence type="ECO:0000313" key="1">
    <source>
        <dbReference type="EMBL" id="EWF84144.1"/>
    </source>
</evidence>
<name>A0A7H5A554_9ENTR</name>
<proteinExistence type="predicted"/>
<reference evidence="1 2" key="1">
    <citation type="submission" date="2014-01" db="EMBL/GenBank/DDBJ databases">
        <title>The Genome Sequence of Klebsiella oxytoca MGH 27.</title>
        <authorList>
            <consortium name="The Broad Institute Genomics Platform"/>
            <consortium name="The Broad Institute Genome Sequencing Center for Infectious Disease"/>
            <person name="Murphy C."/>
            <person name="Cosimi L."/>
            <person name="Cerqueira G."/>
            <person name="Feldgarden M."/>
            <person name="Earl A."/>
            <person name="Hung D."/>
            <person name="Onderdonk A.B."/>
            <person name="Ferraro M.J."/>
            <person name="Hooper D."/>
            <person name="Dekker J."/>
            <person name="O'Brien T."/>
            <person name="Huang S."/>
            <person name="Quan V."/>
            <person name="Ernst C."/>
            <person name="Delaney M."/>
            <person name="DuBois A."/>
            <person name="Kim D.S."/>
            <person name="Young S.K."/>
            <person name="Zeng Q."/>
            <person name="Gargeya S."/>
            <person name="Fitzgerald M."/>
            <person name="Abouelleil A."/>
            <person name="Alvarado L."/>
            <person name="Berlin A.M."/>
            <person name="Chapman S.B."/>
            <person name="Gainer-Dewar J."/>
            <person name="Goldberg J."/>
            <person name="Gnerre S."/>
            <person name="Griggs A."/>
            <person name="Gujja S."/>
            <person name="Hansen M."/>
            <person name="Howarth C."/>
            <person name="Imamovic A."/>
            <person name="Ireland A."/>
            <person name="Larimer J."/>
            <person name="McCowan C."/>
            <person name="Murphy C."/>
            <person name="Pearson M."/>
            <person name="Poon T.W."/>
            <person name="Priest M."/>
            <person name="Roberts A."/>
            <person name="Saif S."/>
            <person name="Shea T."/>
            <person name="Sykes S."/>
            <person name="Wortman J."/>
            <person name="Nusbaum C."/>
            <person name="Birren B."/>
        </authorList>
    </citation>
    <scope>NUCLEOTIDE SEQUENCE [LARGE SCALE GENOMIC DNA]</scope>
    <source>
        <strain evidence="1 2">MGH 27</strain>
    </source>
</reference>
<comment type="caution">
    <text evidence="1">The sequence shown here is derived from an EMBL/GenBank/DDBJ whole genome shotgun (WGS) entry which is preliminary data.</text>
</comment>
<dbReference type="Gene3D" id="1.10.238.160">
    <property type="match status" value="1"/>
</dbReference>
<dbReference type="Pfam" id="PF05930">
    <property type="entry name" value="Phage_AlpA"/>
    <property type="match status" value="1"/>
</dbReference>